<proteinExistence type="predicted"/>
<dbReference type="OrthoDB" id="7063825at2"/>
<dbReference type="Proteomes" id="UP000006755">
    <property type="component" value="Unassembled WGS sequence"/>
</dbReference>
<evidence type="ECO:0000313" key="2">
    <source>
        <dbReference type="Proteomes" id="UP000006755"/>
    </source>
</evidence>
<evidence type="ECO:0000313" key="1">
    <source>
        <dbReference type="EMBL" id="EKE69438.1"/>
    </source>
</evidence>
<dbReference type="EMBL" id="AMRI01000024">
    <property type="protein sequence ID" value="EKE69438.1"/>
    <property type="molecule type" value="Genomic_DNA"/>
</dbReference>
<name>K2J2V4_9GAMM</name>
<dbReference type="AlphaFoldDB" id="K2J2V4"/>
<organism evidence="1 2">
    <name type="scientific">Gallaecimonas xiamenensis 3-C-1</name>
    <dbReference type="NCBI Taxonomy" id="745411"/>
    <lineage>
        <taxon>Bacteria</taxon>
        <taxon>Pseudomonadati</taxon>
        <taxon>Pseudomonadota</taxon>
        <taxon>Gammaproteobacteria</taxon>
        <taxon>Enterobacterales</taxon>
        <taxon>Gallaecimonadaceae</taxon>
        <taxon>Gallaecimonas</taxon>
    </lineage>
</organism>
<gene>
    <name evidence="1" type="ORF">B3C1_15042</name>
</gene>
<keyword evidence="2" id="KW-1185">Reference proteome</keyword>
<sequence length="99" mass="11485">MIEQKLKIALLEAADHFRVRGISEWESEARDAVNRLENDDLSFVEKMWLKYAPTCEVEDLLITDYEVEAENEVNILNAQLAEIANKVFWLLDSVKNDNT</sequence>
<reference evidence="1 2" key="1">
    <citation type="journal article" date="2012" name="J. Bacteriol.">
        <title>Genome Sequence of Gallaecimonas xiamenensis Type Strain 3-C-1.</title>
        <authorList>
            <person name="Lai Q."/>
            <person name="Wang L."/>
            <person name="Wang W."/>
            <person name="Shao Z."/>
        </authorList>
    </citation>
    <scope>NUCLEOTIDE SEQUENCE [LARGE SCALE GENOMIC DNA]</scope>
    <source>
        <strain evidence="1 2">3-C-1</strain>
    </source>
</reference>
<dbReference type="RefSeq" id="WP_008485873.1">
    <property type="nucleotide sequence ID" value="NZ_AMRI01000024.1"/>
</dbReference>
<accession>K2J2V4</accession>
<protein>
    <submittedName>
        <fullName evidence="1">Uncharacterized protein</fullName>
    </submittedName>
</protein>
<dbReference type="eggNOG" id="ENOG50344PE">
    <property type="taxonomic scope" value="Bacteria"/>
</dbReference>
<comment type="caution">
    <text evidence="1">The sequence shown here is derived from an EMBL/GenBank/DDBJ whole genome shotgun (WGS) entry which is preliminary data.</text>
</comment>